<dbReference type="GO" id="GO:0009236">
    <property type="term" value="P:cobalamin biosynthetic process"/>
    <property type="evidence" value="ECO:0007669"/>
    <property type="project" value="InterPro"/>
</dbReference>
<name>A0A917B9D8_HALAA</name>
<dbReference type="InterPro" id="IPR003203">
    <property type="entry name" value="CobU/CobP"/>
</dbReference>
<comment type="caution">
    <text evidence="1">The sequence shown here is derived from an EMBL/GenBank/DDBJ whole genome shotgun (WGS) entry which is preliminary data.</text>
</comment>
<dbReference type="AlphaFoldDB" id="A0A917B9D8"/>
<dbReference type="InterPro" id="IPR027417">
    <property type="entry name" value="P-loop_NTPase"/>
</dbReference>
<protein>
    <recommendedName>
        <fullName evidence="3">Adenosylcobinamide kinase</fullName>
    </recommendedName>
</protein>
<dbReference type="RefSeq" id="WP_188378411.1">
    <property type="nucleotide sequence ID" value="NZ_BMEL01000004.1"/>
</dbReference>
<proteinExistence type="predicted"/>
<evidence type="ECO:0000313" key="1">
    <source>
        <dbReference type="EMBL" id="GGF29549.1"/>
    </source>
</evidence>
<dbReference type="GO" id="GO:0000166">
    <property type="term" value="F:nucleotide binding"/>
    <property type="evidence" value="ECO:0007669"/>
    <property type="project" value="InterPro"/>
</dbReference>
<gene>
    <name evidence="1" type="ORF">GCM10010954_30840</name>
</gene>
<evidence type="ECO:0008006" key="3">
    <source>
        <dbReference type="Google" id="ProtNLM"/>
    </source>
</evidence>
<dbReference type="Pfam" id="PF02283">
    <property type="entry name" value="CobU"/>
    <property type="match status" value="1"/>
</dbReference>
<dbReference type="EMBL" id="BMEL01000004">
    <property type="protein sequence ID" value="GGF29549.1"/>
    <property type="molecule type" value="Genomic_DNA"/>
</dbReference>
<sequence length="126" mass="14572">MDFITGGAHNGKLAWALQHYEGEAAVIRQRNAFDKGAASLVIVDQVETMIGERNDAQKFFQKLMDWERDNDVRQLVFIGTDITSGIVPMEAKDRKWRDDVGFQYQQFMKDAEAVYRIWFGIPQQIK</sequence>
<dbReference type="SUPFAM" id="SSF52540">
    <property type="entry name" value="P-loop containing nucleoside triphosphate hydrolases"/>
    <property type="match status" value="1"/>
</dbReference>
<dbReference type="GO" id="GO:0043752">
    <property type="term" value="F:adenosylcobinamide kinase activity"/>
    <property type="evidence" value="ECO:0007669"/>
    <property type="project" value="InterPro"/>
</dbReference>
<accession>A0A917B9D8</accession>
<dbReference type="Proteomes" id="UP000660110">
    <property type="component" value="Unassembled WGS sequence"/>
</dbReference>
<organism evidence="1 2">
    <name type="scientific">Halobacillus andaensis</name>
    <dbReference type="NCBI Taxonomy" id="1176239"/>
    <lineage>
        <taxon>Bacteria</taxon>
        <taxon>Bacillati</taxon>
        <taxon>Bacillota</taxon>
        <taxon>Bacilli</taxon>
        <taxon>Bacillales</taxon>
        <taxon>Bacillaceae</taxon>
        <taxon>Halobacillus</taxon>
    </lineage>
</organism>
<keyword evidence="2" id="KW-1185">Reference proteome</keyword>
<reference evidence="1" key="2">
    <citation type="submission" date="2020-09" db="EMBL/GenBank/DDBJ databases">
        <authorList>
            <person name="Sun Q."/>
            <person name="Zhou Y."/>
        </authorList>
    </citation>
    <scope>NUCLEOTIDE SEQUENCE</scope>
    <source>
        <strain evidence="1">CGMCC 1.12153</strain>
    </source>
</reference>
<evidence type="ECO:0000313" key="2">
    <source>
        <dbReference type="Proteomes" id="UP000660110"/>
    </source>
</evidence>
<reference evidence="1" key="1">
    <citation type="journal article" date="2014" name="Int. J. Syst. Evol. Microbiol.">
        <title>Complete genome sequence of Corynebacterium casei LMG S-19264T (=DSM 44701T), isolated from a smear-ripened cheese.</title>
        <authorList>
            <consortium name="US DOE Joint Genome Institute (JGI-PGF)"/>
            <person name="Walter F."/>
            <person name="Albersmeier A."/>
            <person name="Kalinowski J."/>
            <person name="Ruckert C."/>
        </authorList>
    </citation>
    <scope>NUCLEOTIDE SEQUENCE</scope>
    <source>
        <strain evidence="1">CGMCC 1.12153</strain>
    </source>
</reference>
<dbReference type="Gene3D" id="3.40.50.300">
    <property type="entry name" value="P-loop containing nucleotide triphosphate hydrolases"/>
    <property type="match status" value="1"/>
</dbReference>